<evidence type="ECO:0000259" key="1">
    <source>
        <dbReference type="Pfam" id="PF12146"/>
    </source>
</evidence>
<feature type="domain" description="Serine aminopeptidase S33" evidence="1">
    <location>
        <begin position="10"/>
        <end position="246"/>
    </location>
</feature>
<reference evidence="2 3" key="1">
    <citation type="submission" date="2017-10" db="EMBL/GenBank/DDBJ databases">
        <title>Bacillus sp. nov., a halophilic bacterium isolated from a Keqin Lake.</title>
        <authorList>
            <person name="Wang H."/>
        </authorList>
    </citation>
    <scope>NUCLEOTIDE SEQUENCE [LARGE SCALE GENOMIC DNA]</scope>
    <source>
        <strain evidence="2 3">KCTC 13187</strain>
    </source>
</reference>
<dbReference type="PRINTS" id="PR00111">
    <property type="entry name" value="ABHYDROLASE"/>
</dbReference>
<protein>
    <submittedName>
        <fullName evidence="2">Phospholipase</fullName>
    </submittedName>
</protein>
<proteinExistence type="predicted"/>
<dbReference type="InterPro" id="IPR022742">
    <property type="entry name" value="Hydrolase_4"/>
</dbReference>
<dbReference type="EMBL" id="PDOE01000005">
    <property type="protein sequence ID" value="RKL66799.1"/>
    <property type="molecule type" value="Genomic_DNA"/>
</dbReference>
<evidence type="ECO:0000313" key="2">
    <source>
        <dbReference type="EMBL" id="RKL66799.1"/>
    </source>
</evidence>
<dbReference type="InterPro" id="IPR029058">
    <property type="entry name" value="AB_hydrolase_fold"/>
</dbReference>
<evidence type="ECO:0000313" key="3">
    <source>
        <dbReference type="Proteomes" id="UP000281498"/>
    </source>
</evidence>
<dbReference type="Pfam" id="PF12146">
    <property type="entry name" value="Hydrolase_4"/>
    <property type="match status" value="1"/>
</dbReference>
<dbReference type="Proteomes" id="UP000281498">
    <property type="component" value="Unassembled WGS sequence"/>
</dbReference>
<comment type="caution">
    <text evidence="2">The sequence shown here is derived from an EMBL/GenBank/DDBJ whole genome shotgun (WGS) entry which is preliminary data.</text>
</comment>
<keyword evidence="3" id="KW-1185">Reference proteome</keyword>
<organism evidence="2 3">
    <name type="scientific">Salipaludibacillus neizhouensis</name>
    <dbReference type="NCBI Taxonomy" id="885475"/>
    <lineage>
        <taxon>Bacteria</taxon>
        <taxon>Bacillati</taxon>
        <taxon>Bacillota</taxon>
        <taxon>Bacilli</taxon>
        <taxon>Bacillales</taxon>
        <taxon>Bacillaceae</taxon>
    </lineage>
</organism>
<name>A0A3A9K366_9BACI</name>
<gene>
    <name evidence="2" type="ORF">CR203_13250</name>
</gene>
<dbReference type="PANTHER" id="PTHR11614">
    <property type="entry name" value="PHOSPHOLIPASE-RELATED"/>
    <property type="match status" value="1"/>
</dbReference>
<dbReference type="SUPFAM" id="SSF53474">
    <property type="entry name" value="alpha/beta-Hydrolases"/>
    <property type="match status" value="1"/>
</dbReference>
<sequence length="263" mass="30523">MWKWEFQGDQVKGVFVIVHGAGEYHARYKWIISQLNHAGYHVLMGDLPGQGVTQGPRGHIKNFHEYIETVNTWLKKAREYDLPVILLGHSMGGLISTRVLMEMPAANLPSLVILSSPCFGLYNKTPFSKKLVANLLHRVIPTYRVPAGLKKGTGTRDEVMRKRDAEDDRLVKRVSLRWYTELEKSMKLVHEQKESFPQVPLLVMQGGDDRIVNKFEVEKWFNNINTNDKYYKEWKGLYHEVLNEPERDRVLAHMLGFVTIHRQ</sequence>
<dbReference type="OrthoDB" id="9806902at2"/>
<dbReference type="AlphaFoldDB" id="A0A3A9K366"/>
<dbReference type="RefSeq" id="WP_110934781.1">
    <property type="nucleotide sequence ID" value="NZ_KZ614146.1"/>
</dbReference>
<dbReference type="Gene3D" id="3.40.50.1820">
    <property type="entry name" value="alpha/beta hydrolase"/>
    <property type="match status" value="1"/>
</dbReference>
<accession>A0A3A9K366</accession>
<dbReference type="InterPro" id="IPR000073">
    <property type="entry name" value="AB_hydrolase_1"/>
</dbReference>
<dbReference type="InterPro" id="IPR051044">
    <property type="entry name" value="MAG_DAG_Lipase"/>
</dbReference>